<feature type="domain" description="Myb-like" evidence="7">
    <location>
        <begin position="120"/>
        <end position="158"/>
    </location>
</feature>
<name>J4HUS8_9APHY</name>
<keyword evidence="5" id="KW-0479">Metal-binding</keyword>
<dbReference type="SUPFAM" id="SSF46689">
    <property type="entry name" value="Homeodomain-like"/>
    <property type="match status" value="2"/>
</dbReference>
<evidence type="ECO:0000256" key="1">
    <source>
        <dbReference type="ARBA" id="ARBA00023015"/>
    </source>
</evidence>
<accession>J4HUS8</accession>
<dbReference type="PANTHER" id="PTHR46621:SF1">
    <property type="entry name" value="SNRNA-ACTIVATING PROTEIN COMPLEX SUBUNIT 4"/>
    <property type="match status" value="1"/>
</dbReference>
<dbReference type="HOGENOM" id="CLU_021970_0_0_1"/>
<feature type="domain" description="Myb-like" evidence="7">
    <location>
        <begin position="23"/>
        <end position="68"/>
    </location>
</feature>
<dbReference type="PANTHER" id="PTHR46621">
    <property type="entry name" value="SNRNA-ACTIVATING PROTEIN COMPLEX SUBUNIT 4"/>
    <property type="match status" value="1"/>
</dbReference>
<evidence type="ECO:0000259" key="8">
    <source>
        <dbReference type="PROSITE" id="PS50157"/>
    </source>
</evidence>
<dbReference type="OrthoDB" id="2143914at2759"/>
<dbReference type="GeneID" id="24095238"/>
<feature type="domain" description="HTH myb-type" evidence="9">
    <location>
        <begin position="69"/>
        <end position="123"/>
    </location>
</feature>
<gene>
    <name evidence="10" type="ORF">FIBRA_02357</name>
</gene>
<dbReference type="InterPro" id="IPR009057">
    <property type="entry name" value="Homeodomain-like_sf"/>
</dbReference>
<dbReference type="GO" id="GO:0000978">
    <property type="term" value="F:RNA polymerase II cis-regulatory region sequence-specific DNA binding"/>
    <property type="evidence" value="ECO:0007669"/>
    <property type="project" value="TreeGrafter"/>
</dbReference>
<dbReference type="PROSITE" id="PS00028">
    <property type="entry name" value="ZINC_FINGER_C2H2_1"/>
    <property type="match status" value="1"/>
</dbReference>
<protein>
    <submittedName>
        <fullName evidence="10">Uncharacterized protein</fullName>
    </submittedName>
</protein>
<keyword evidence="1" id="KW-0805">Transcription regulation</keyword>
<dbReference type="RefSeq" id="XP_012179610.1">
    <property type="nucleotide sequence ID" value="XM_012324220.1"/>
</dbReference>
<sequence length="559" mass="61263">MHGDFAALAPQTKASMQRAVGRPWTPEEDSLLTQAVAIYGENDNWKTVALSIPGRTNKACRKRWLHSLSPSVKKSAWTQEEDQLLLSLYAVHSTKWAIIARHIPGRTDDACSKRYREALDPSLNRGEWTTEDDTTLLGAYARLGGKWGQVGQELNRSGLGWRMLERRRIAGARGASSNPPPLGSTSANVPIWTQTSSPQHEELCLDPREFLADLSPSLPDPVEGYSTQDGLTAISTVRRDSCQVEQHIHVASPFDPHSSHHSQYPPYYTGLHDSDSVDTHILPPIPDGQDFIPHGDCGNVSDESTDTIRGDTVERCDAGPTEVPYEDLSKHFLPDHTLASRTSSAMTLTPEISVPIQTPAPVSTVPESASHHRYYRTPAEKAKSATVPQPILAYACGHPDCWPVNTEASKSCFATSKHLSDHNKSSHAADLGGSTPFRCGLAGCKKSWKLQSINGLQYHLQVSKTHFQQALSNASATSIAPEDSTNAPLNSAGGSRPKSKKIYPCPHQQCRHEYKQLSGLRYHLAHGHPAELPVQLEVIPPTLARKLAQKAEYQGDPKV</sequence>
<feature type="region of interest" description="Disordered" evidence="6">
    <location>
        <begin position="477"/>
        <end position="501"/>
    </location>
</feature>
<dbReference type="PROSITE" id="PS50090">
    <property type="entry name" value="MYB_LIKE"/>
    <property type="match status" value="3"/>
</dbReference>
<reference evidence="10 11" key="1">
    <citation type="journal article" date="2012" name="Appl. Environ. Microbiol.">
        <title>Short-read sequencing for genomic analysis of the brown rot fungus Fibroporia radiculosa.</title>
        <authorList>
            <person name="Tang J.D."/>
            <person name="Perkins A.D."/>
            <person name="Sonstegard T.S."/>
            <person name="Schroeder S.G."/>
            <person name="Burgess S.C."/>
            <person name="Diehl S.V."/>
        </authorList>
    </citation>
    <scope>NUCLEOTIDE SEQUENCE [LARGE SCALE GENOMIC DNA]</scope>
    <source>
        <strain evidence="10 11">TFFH 294</strain>
    </source>
</reference>
<keyword evidence="5" id="KW-0862">Zinc</keyword>
<dbReference type="Gene3D" id="1.10.10.60">
    <property type="entry name" value="Homeodomain-like"/>
    <property type="match status" value="2"/>
</dbReference>
<evidence type="ECO:0000256" key="6">
    <source>
        <dbReference type="SAM" id="MobiDB-lite"/>
    </source>
</evidence>
<dbReference type="InterPro" id="IPR017930">
    <property type="entry name" value="Myb_dom"/>
</dbReference>
<dbReference type="EMBL" id="HE796979">
    <property type="protein sequence ID" value="CCM00327.1"/>
    <property type="molecule type" value="Genomic_DNA"/>
</dbReference>
<feature type="compositionally biased region" description="Polar residues" evidence="6">
    <location>
        <begin position="477"/>
        <end position="493"/>
    </location>
</feature>
<evidence type="ECO:0000313" key="11">
    <source>
        <dbReference type="Proteomes" id="UP000006352"/>
    </source>
</evidence>
<keyword evidence="11" id="KW-1185">Reference proteome</keyword>
<dbReference type="GO" id="GO:0001006">
    <property type="term" value="F:RNA polymerase III type 3 promoter sequence-specific DNA binding"/>
    <property type="evidence" value="ECO:0007669"/>
    <property type="project" value="TreeGrafter"/>
</dbReference>
<dbReference type="Pfam" id="PF13921">
    <property type="entry name" value="Myb_DNA-bind_6"/>
    <property type="match status" value="1"/>
</dbReference>
<dbReference type="SMART" id="SM00355">
    <property type="entry name" value="ZnF_C2H2"/>
    <property type="match status" value="3"/>
</dbReference>
<feature type="domain" description="Myb-like" evidence="7">
    <location>
        <begin position="69"/>
        <end position="119"/>
    </location>
</feature>
<proteinExistence type="predicted"/>
<dbReference type="InterPro" id="IPR001005">
    <property type="entry name" value="SANT/Myb"/>
</dbReference>
<dbReference type="SMART" id="SM00717">
    <property type="entry name" value="SANT"/>
    <property type="match status" value="3"/>
</dbReference>
<evidence type="ECO:0000313" key="10">
    <source>
        <dbReference type="EMBL" id="CCM00327.1"/>
    </source>
</evidence>
<dbReference type="InterPro" id="IPR051575">
    <property type="entry name" value="Myb-like_DNA-bd"/>
</dbReference>
<dbReference type="GO" id="GO:0042796">
    <property type="term" value="P:snRNA transcription by RNA polymerase III"/>
    <property type="evidence" value="ECO:0007669"/>
    <property type="project" value="TreeGrafter"/>
</dbReference>
<dbReference type="GO" id="GO:0042795">
    <property type="term" value="P:snRNA transcription by RNA polymerase II"/>
    <property type="evidence" value="ECO:0007669"/>
    <property type="project" value="TreeGrafter"/>
</dbReference>
<dbReference type="CDD" id="cd00167">
    <property type="entry name" value="SANT"/>
    <property type="match status" value="2"/>
</dbReference>
<evidence type="ECO:0000256" key="5">
    <source>
        <dbReference type="PROSITE-ProRule" id="PRU00042"/>
    </source>
</evidence>
<keyword evidence="4" id="KW-0539">Nucleus</keyword>
<organism evidence="10 11">
    <name type="scientific">Fibroporia radiculosa</name>
    <dbReference type="NCBI Taxonomy" id="599839"/>
    <lineage>
        <taxon>Eukaryota</taxon>
        <taxon>Fungi</taxon>
        <taxon>Dikarya</taxon>
        <taxon>Basidiomycota</taxon>
        <taxon>Agaricomycotina</taxon>
        <taxon>Agaricomycetes</taxon>
        <taxon>Polyporales</taxon>
        <taxon>Fibroporiaceae</taxon>
        <taxon>Fibroporia</taxon>
    </lineage>
</organism>
<keyword evidence="5" id="KW-0863">Zinc-finger</keyword>
<dbReference type="STRING" id="599839.J4HUS8"/>
<dbReference type="GO" id="GO:0008270">
    <property type="term" value="F:zinc ion binding"/>
    <property type="evidence" value="ECO:0007669"/>
    <property type="project" value="UniProtKB-KW"/>
</dbReference>
<evidence type="ECO:0000256" key="4">
    <source>
        <dbReference type="ARBA" id="ARBA00023242"/>
    </source>
</evidence>
<evidence type="ECO:0000256" key="2">
    <source>
        <dbReference type="ARBA" id="ARBA00023125"/>
    </source>
</evidence>
<evidence type="ECO:0000256" key="3">
    <source>
        <dbReference type="ARBA" id="ARBA00023163"/>
    </source>
</evidence>
<feature type="domain" description="C2H2-type" evidence="8">
    <location>
        <begin position="503"/>
        <end position="533"/>
    </location>
</feature>
<evidence type="ECO:0000259" key="7">
    <source>
        <dbReference type="PROSITE" id="PS50090"/>
    </source>
</evidence>
<dbReference type="PROSITE" id="PS50157">
    <property type="entry name" value="ZINC_FINGER_C2H2_2"/>
    <property type="match status" value="1"/>
</dbReference>
<dbReference type="InterPro" id="IPR013087">
    <property type="entry name" value="Znf_C2H2_type"/>
</dbReference>
<dbReference type="AlphaFoldDB" id="J4HUS8"/>
<evidence type="ECO:0000259" key="9">
    <source>
        <dbReference type="PROSITE" id="PS51294"/>
    </source>
</evidence>
<keyword evidence="3" id="KW-0804">Transcription</keyword>
<dbReference type="PROSITE" id="PS51294">
    <property type="entry name" value="HTH_MYB"/>
    <property type="match status" value="2"/>
</dbReference>
<dbReference type="InParanoid" id="J4HUS8"/>
<keyword evidence="2" id="KW-0238">DNA-binding</keyword>
<dbReference type="GO" id="GO:0019185">
    <property type="term" value="C:snRNA-activating protein complex"/>
    <property type="evidence" value="ECO:0007669"/>
    <property type="project" value="TreeGrafter"/>
</dbReference>
<dbReference type="Proteomes" id="UP000006352">
    <property type="component" value="Unassembled WGS sequence"/>
</dbReference>
<feature type="domain" description="HTH myb-type" evidence="9">
    <location>
        <begin position="16"/>
        <end position="64"/>
    </location>
</feature>